<proteinExistence type="predicted"/>
<accession>A0AAF0TGE1</accession>
<sequence length="21" mass="2642">MQDEKKLFTLRFNRMNSVRVE</sequence>
<dbReference type="Proteomes" id="UP001234989">
    <property type="component" value="Chromosome 3"/>
</dbReference>
<organism evidence="1 2">
    <name type="scientific">Solanum verrucosum</name>
    <dbReference type="NCBI Taxonomy" id="315347"/>
    <lineage>
        <taxon>Eukaryota</taxon>
        <taxon>Viridiplantae</taxon>
        <taxon>Streptophyta</taxon>
        <taxon>Embryophyta</taxon>
        <taxon>Tracheophyta</taxon>
        <taxon>Spermatophyta</taxon>
        <taxon>Magnoliopsida</taxon>
        <taxon>eudicotyledons</taxon>
        <taxon>Gunneridae</taxon>
        <taxon>Pentapetalae</taxon>
        <taxon>asterids</taxon>
        <taxon>lamiids</taxon>
        <taxon>Solanales</taxon>
        <taxon>Solanaceae</taxon>
        <taxon>Solanoideae</taxon>
        <taxon>Solaneae</taxon>
        <taxon>Solanum</taxon>
    </lineage>
</organism>
<evidence type="ECO:0000313" key="2">
    <source>
        <dbReference type="Proteomes" id="UP001234989"/>
    </source>
</evidence>
<reference evidence="1" key="1">
    <citation type="submission" date="2023-08" db="EMBL/GenBank/DDBJ databases">
        <title>A de novo genome assembly of Solanum verrucosum Schlechtendal, a Mexican diploid species geographically isolated from the other diploid A-genome species in potato relatives.</title>
        <authorList>
            <person name="Hosaka K."/>
        </authorList>
    </citation>
    <scope>NUCLEOTIDE SEQUENCE</scope>
    <source>
        <tissue evidence="1">Young leaves</tissue>
    </source>
</reference>
<dbReference type="AlphaFoldDB" id="A0AAF0TGE1"/>
<keyword evidence="2" id="KW-1185">Reference proteome</keyword>
<protein>
    <submittedName>
        <fullName evidence="1">Uncharacterized protein</fullName>
    </submittedName>
</protein>
<dbReference type="EMBL" id="CP133614">
    <property type="protein sequence ID" value="WMV17904.1"/>
    <property type="molecule type" value="Genomic_DNA"/>
</dbReference>
<gene>
    <name evidence="1" type="ORF">MTR67_011289</name>
</gene>
<name>A0AAF0TGE1_SOLVR</name>
<evidence type="ECO:0000313" key="1">
    <source>
        <dbReference type="EMBL" id="WMV17904.1"/>
    </source>
</evidence>